<dbReference type="AlphaFoldDB" id="A0A7V8VE95"/>
<dbReference type="Pfam" id="PF07596">
    <property type="entry name" value="SBP_bac_10"/>
    <property type="match status" value="1"/>
</dbReference>
<protein>
    <submittedName>
        <fullName evidence="2">DUF1559 domain-containing protein</fullName>
    </submittedName>
</protein>
<dbReference type="RefSeq" id="WP_194537883.1">
    <property type="nucleotide sequence ID" value="NZ_JACEFB010000006.1"/>
</dbReference>
<proteinExistence type="predicted"/>
<dbReference type="NCBIfam" id="TIGR04294">
    <property type="entry name" value="pre_pil_HX9DG"/>
    <property type="match status" value="1"/>
</dbReference>
<gene>
    <name evidence="2" type="ORF">H0921_09735</name>
</gene>
<dbReference type="InterPro" id="IPR011453">
    <property type="entry name" value="DUF1559"/>
</dbReference>
<keyword evidence="3" id="KW-1185">Reference proteome</keyword>
<dbReference type="PANTHER" id="PTHR30093:SF2">
    <property type="entry name" value="TYPE II SECRETION SYSTEM PROTEIN H"/>
    <property type="match status" value="1"/>
</dbReference>
<evidence type="ECO:0000259" key="1">
    <source>
        <dbReference type="Pfam" id="PF07596"/>
    </source>
</evidence>
<dbReference type="PANTHER" id="PTHR30093">
    <property type="entry name" value="GENERAL SECRETION PATHWAY PROTEIN G"/>
    <property type="match status" value="1"/>
</dbReference>
<comment type="caution">
    <text evidence="2">The sequence shown here is derived from an EMBL/GenBank/DDBJ whole genome shotgun (WGS) entry which is preliminary data.</text>
</comment>
<name>A0A7V8VE95_9BACT</name>
<feature type="domain" description="DUF1559" evidence="1">
    <location>
        <begin position="6"/>
        <end position="209"/>
    </location>
</feature>
<accession>A0A7V8VE95</accession>
<reference evidence="2 3" key="1">
    <citation type="submission" date="2020-07" db="EMBL/GenBank/DDBJ databases">
        <title>Thermogemmata thermophila gen. nov., sp. nov., a novel moderate thermophilic planctomycete from a Kamchatka hot spring.</title>
        <authorList>
            <person name="Elcheninov A.G."/>
            <person name="Podosokorskaya O.A."/>
            <person name="Kovaleva O.L."/>
            <person name="Novikov A."/>
            <person name="Bonch-Osmolovskaya E.A."/>
            <person name="Toshchakov S.V."/>
            <person name="Kublanov I.V."/>
        </authorList>
    </citation>
    <scope>NUCLEOTIDE SEQUENCE [LARGE SCALE GENOMIC DNA]</scope>
    <source>
        <strain evidence="2 3">2918</strain>
    </source>
</reference>
<dbReference type="InterPro" id="IPR027558">
    <property type="entry name" value="Pre_pil_HX9DG_C"/>
</dbReference>
<sequence>MRVDGNRYRYLGWTRRILPYIEQEPLWRQIEQAFATDPHPDNFYGHPAHLPILATVIRVYVCPSDPRVQQAVTMGNYQYAFTSYLGVIGQDHLNPDGTLFSDLQLCFGDIRDGLNNTILVGERPPSFDFRFGWWYRGWGQNKTGSAEMILGVRELNALGMRYPCPPGPYHFRADQLDNPCHMFHFWSLHSGGANFTAADGSVRFLPYTAEAYLPALASRAGAEPWSWPD</sequence>
<evidence type="ECO:0000313" key="3">
    <source>
        <dbReference type="Proteomes" id="UP000542342"/>
    </source>
</evidence>
<evidence type="ECO:0000313" key="2">
    <source>
        <dbReference type="EMBL" id="MBA2226439.1"/>
    </source>
</evidence>
<dbReference type="EMBL" id="JACEFB010000006">
    <property type="protein sequence ID" value="MBA2226439.1"/>
    <property type="molecule type" value="Genomic_DNA"/>
</dbReference>
<dbReference type="Proteomes" id="UP000542342">
    <property type="component" value="Unassembled WGS sequence"/>
</dbReference>
<organism evidence="2 3">
    <name type="scientific">Thermogemmata fonticola</name>
    <dbReference type="NCBI Taxonomy" id="2755323"/>
    <lineage>
        <taxon>Bacteria</taxon>
        <taxon>Pseudomonadati</taxon>
        <taxon>Planctomycetota</taxon>
        <taxon>Planctomycetia</taxon>
        <taxon>Gemmatales</taxon>
        <taxon>Gemmataceae</taxon>
        <taxon>Thermogemmata</taxon>
    </lineage>
</organism>